<evidence type="ECO:0000256" key="1">
    <source>
        <dbReference type="SAM" id="MobiDB-lite"/>
    </source>
</evidence>
<name>A0ABS1JYA9_9MICC</name>
<dbReference type="PANTHER" id="PTHR33164">
    <property type="entry name" value="TRANSCRIPTIONAL REGULATOR, MARR FAMILY"/>
    <property type="match status" value="1"/>
</dbReference>
<feature type="domain" description="HTH marR-type" evidence="2">
    <location>
        <begin position="8"/>
        <end position="139"/>
    </location>
</feature>
<reference evidence="3 4" key="1">
    <citation type="submission" date="2021-01" db="EMBL/GenBank/DDBJ databases">
        <title>Genome public.</title>
        <authorList>
            <person name="Liu C."/>
            <person name="Sun Q."/>
        </authorList>
    </citation>
    <scope>NUCLEOTIDE SEQUENCE [LARGE SCALE GENOMIC DNA]</scope>
    <source>
        <strain evidence="3 4">JC656</strain>
    </source>
</reference>
<dbReference type="InterPro" id="IPR039422">
    <property type="entry name" value="MarR/SlyA-like"/>
</dbReference>
<organism evidence="3 4">
    <name type="scientific">Sinomonas cellulolyticus</name>
    <dbReference type="NCBI Taxonomy" id="2801916"/>
    <lineage>
        <taxon>Bacteria</taxon>
        <taxon>Bacillati</taxon>
        <taxon>Actinomycetota</taxon>
        <taxon>Actinomycetes</taxon>
        <taxon>Micrococcales</taxon>
        <taxon>Micrococcaceae</taxon>
        <taxon>Sinomonas</taxon>
    </lineage>
</organism>
<dbReference type="Proteomes" id="UP000639051">
    <property type="component" value="Unassembled WGS sequence"/>
</dbReference>
<dbReference type="PROSITE" id="PS50995">
    <property type="entry name" value="HTH_MARR_2"/>
    <property type="match status" value="1"/>
</dbReference>
<dbReference type="InterPro" id="IPR036388">
    <property type="entry name" value="WH-like_DNA-bd_sf"/>
</dbReference>
<protein>
    <submittedName>
        <fullName evidence="3">MarR family transcriptional regulator</fullName>
    </submittedName>
</protein>
<comment type="caution">
    <text evidence="3">The sequence shown here is derived from an EMBL/GenBank/DDBJ whole genome shotgun (WGS) entry which is preliminary data.</text>
</comment>
<evidence type="ECO:0000259" key="2">
    <source>
        <dbReference type="PROSITE" id="PS50995"/>
    </source>
</evidence>
<feature type="compositionally biased region" description="Low complexity" evidence="1">
    <location>
        <begin position="180"/>
        <end position="197"/>
    </location>
</feature>
<keyword evidence="4" id="KW-1185">Reference proteome</keyword>
<dbReference type="Gene3D" id="1.10.10.10">
    <property type="entry name" value="Winged helix-like DNA-binding domain superfamily/Winged helix DNA-binding domain"/>
    <property type="match status" value="1"/>
</dbReference>
<gene>
    <name evidence="3" type="ORF">JJE72_01495</name>
</gene>
<feature type="region of interest" description="Disordered" evidence="1">
    <location>
        <begin position="148"/>
        <end position="197"/>
    </location>
</feature>
<dbReference type="InterPro" id="IPR036390">
    <property type="entry name" value="WH_DNA-bd_sf"/>
</dbReference>
<dbReference type="EMBL" id="JAERRC010000006">
    <property type="protein sequence ID" value="MBL0704178.1"/>
    <property type="molecule type" value="Genomic_DNA"/>
</dbReference>
<evidence type="ECO:0000313" key="4">
    <source>
        <dbReference type="Proteomes" id="UP000639051"/>
    </source>
</evidence>
<evidence type="ECO:0000313" key="3">
    <source>
        <dbReference type="EMBL" id="MBL0704178.1"/>
    </source>
</evidence>
<dbReference type="RefSeq" id="WP_189694945.1">
    <property type="nucleotide sequence ID" value="NZ_BNCM01000015.1"/>
</dbReference>
<dbReference type="SMART" id="SM00347">
    <property type="entry name" value="HTH_MARR"/>
    <property type="match status" value="1"/>
</dbReference>
<dbReference type="CDD" id="cd00090">
    <property type="entry name" value="HTH_ARSR"/>
    <property type="match status" value="1"/>
</dbReference>
<dbReference type="SUPFAM" id="SSF46785">
    <property type="entry name" value="Winged helix' DNA-binding domain"/>
    <property type="match status" value="1"/>
</dbReference>
<dbReference type="InterPro" id="IPR000835">
    <property type="entry name" value="HTH_MarR-typ"/>
</dbReference>
<dbReference type="InterPro" id="IPR011991">
    <property type="entry name" value="ArsR-like_HTH"/>
</dbReference>
<dbReference type="Pfam" id="PF01047">
    <property type="entry name" value="MarR"/>
    <property type="match status" value="1"/>
</dbReference>
<dbReference type="PANTHER" id="PTHR33164:SF57">
    <property type="entry name" value="MARR-FAMILY TRANSCRIPTIONAL REGULATOR"/>
    <property type="match status" value="1"/>
</dbReference>
<accession>A0ABS1JYA9</accession>
<sequence length="197" mass="20876">MPVDPGTARELIHGVFDLQRVIRCLSATELKHGDLGVASQGVLRMIAEHGGRAVDLAGQLGVSAPVLSRHLAELEGLGFVARHRDPDDRRAQRVALTDAGATVLKEIEEHRIGRLQSYLAGWDEEQAGQAVLAIGQLSDALRVGACRMRPAPAPDPAAASDPAPPPSDESPQNPARHHGATTTPQTTPIQEEALAAR</sequence>
<proteinExistence type="predicted"/>